<evidence type="ECO:0000313" key="5">
    <source>
        <dbReference type="Proteomes" id="UP001163821"/>
    </source>
</evidence>
<comment type="catalytic activity">
    <reaction evidence="3">
        <text>2-C-methyl-D-erythritol 4-phosphate + CTP + H(+) = 4-CDP-2-C-methyl-D-erythritol + diphosphate</text>
        <dbReference type="Rhea" id="RHEA:13429"/>
        <dbReference type="ChEBI" id="CHEBI:15378"/>
        <dbReference type="ChEBI" id="CHEBI:33019"/>
        <dbReference type="ChEBI" id="CHEBI:37563"/>
        <dbReference type="ChEBI" id="CHEBI:57823"/>
        <dbReference type="ChEBI" id="CHEBI:58262"/>
        <dbReference type="EC" id="2.7.7.60"/>
    </reaction>
</comment>
<keyword evidence="2 3" id="KW-0548">Nucleotidyltransferase</keyword>
<dbReference type="Proteomes" id="UP001163821">
    <property type="component" value="Unassembled WGS sequence"/>
</dbReference>
<dbReference type="NCBIfam" id="NF001186">
    <property type="entry name" value="PRK00155.2-3"/>
    <property type="match status" value="1"/>
</dbReference>
<dbReference type="FunFam" id="3.90.550.10:FF:000003">
    <property type="entry name" value="2-C-methyl-D-erythritol 4-phosphate cytidylyltransferase"/>
    <property type="match status" value="1"/>
</dbReference>
<organism evidence="4 5">
    <name type="scientific">Gaoshiqia sediminis</name>
    <dbReference type="NCBI Taxonomy" id="2986998"/>
    <lineage>
        <taxon>Bacteria</taxon>
        <taxon>Pseudomonadati</taxon>
        <taxon>Bacteroidota</taxon>
        <taxon>Bacteroidia</taxon>
        <taxon>Marinilabiliales</taxon>
        <taxon>Prolixibacteraceae</taxon>
        <taxon>Gaoshiqia</taxon>
    </lineage>
</organism>
<dbReference type="Gene3D" id="3.90.550.10">
    <property type="entry name" value="Spore Coat Polysaccharide Biosynthesis Protein SpsA, Chain A"/>
    <property type="match status" value="1"/>
</dbReference>
<keyword evidence="1 3" id="KW-0808">Transferase</keyword>
<gene>
    <name evidence="3" type="primary">ispD</name>
    <name evidence="4" type="ORF">N2K84_14040</name>
</gene>
<dbReference type="EC" id="2.7.7.60" evidence="3"/>
<dbReference type="EMBL" id="JAPAAF010000023">
    <property type="protein sequence ID" value="MCW0483859.1"/>
    <property type="molecule type" value="Genomic_DNA"/>
</dbReference>
<evidence type="ECO:0000256" key="3">
    <source>
        <dbReference type="HAMAP-Rule" id="MF_00108"/>
    </source>
</evidence>
<dbReference type="RefSeq" id="WP_282592452.1">
    <property type="nucleotide sequence ID" value="NZ_JAPAAF010000023.1"/>
</dbReference>
<dbReference type="InterPro" id="IPR034683">
    <property type="entry name" value="IspD/TarI"/>
</dbReference>
<dbReference type="CDD" id="cd02516">
    <property type="entry name" value="CDP-ME_synthetase"/>
    <property type="match status" value="1"/>
</dbReference>
<sequence length="223" mass="24641">MEKFALIVAGGSGSRMGAEIPKQFLELAGKPVLMRTMERFAAYDPSIRLALVLPADQTTRWNELCHTHQFTLKHKVAIGGESRFQSVKNGLALLPADGLVFIHDGVRPLVTVQTLRNCEETAIKSGNALPVIPVVESLRQLAGDSSHHVDRSQFRLVQTPQTFRLDLIKKAYLQPESPRFTDDASVCEALGEKINLVPGNPENIKITHPADLKLAKYLWPGLD</sequence>
<dbReference type="SUPFAM" id="SSF53448">
    <property type="entry name" value="Nucleotide-diphospho-sugar transferases"/>
    <property type="match status" value="1"/>
</dbReference>
<comment type="function">
    <text evidence="3">Catalyzes the formation of 4-diphosphocytidyl-2-C-methyl-D-erythritol from CTP and 2-C-methyl-D-erythritol 4-phosphate (MEP).</text>
</comment>
<feature type="site" description="Transition state stabilizer" evidence="3">
    <location>
        <position position="15"/>
    </location>
</feature>
<dbReference type="PANTHER" id="PTHR32125:SF4">
    <property type="entry name" value="2-C-METHYL-D-ERYTHRITOL 4-PHOSPHATE CYTIDYLYLTRANSFERASE, CHLOROPLASTIC"/>
    <property type="match status" value="1"/>
</dbReference>
<dbReference type="InterPro" id="IPR001228">
    <property type="entry name" value="IspD"/>
</dbReference>
<comment type="pathway">
    <text evidence="3">Isoprenoid biosynthesis; isopentenyl diphosphate biosynthesis via DXP pathway; isopentenyl diphosphate from 1-deoxy-D-xylulose 5-phosphate: step 2/6.</text>
</comment>
<feature type="site" description="Positions MEP for the nucleophilic attack" evidence="3">
    <location>
        <position position="205"/>
    </location>
</feature>
<protein>
    <recommendedName>
        <fullName evidence="3">2-C-methyl-D-erythritol 4-phosphate cytidylyltransferase</fullName>
        <ecNumber evidence="3">2.7.7.60</ecNumber>
    </recommendedName>
    <alternativeName>
        <fullName evidence="3">4-diphosphocytidyl-2C-methyl-D-erythritol synthase</fullName>
    </alternativeName>
    <alternativeName>
        <fullName evidence="3">MEP cytidylyltransferase</fullName>
        <shortName evidence="3">MCT</shortName>
    </alternativeName>
</protein>
<dbReference type="GO" id="GO:0050518">
    <property type="term" value="F:2-C-methyl-D-erythritol 4-phosphate cytidylyltransferase activity"/>
    <property type="evidence" value="ECO:0007669"/>
    <property type="project" value="UniProtKB-UniRule"/>
</dbReference>
<keyword evidence="3" id="KW-0414">Isoprene biosynthesis</keyword>
<evidence type="ECO:0000313" key="4">
    <source>
        <dbReference type="EMBL" id="MCW0483859.1"/>
    </source>
</evidence>
<accession>A0AA42C7S5</accession>
<dbReference type="HAMAP" id="MF_00108">
    <property type="entry name" value="IspD"/>
    <property type="match status" value="1"/>
</dbReference>
<dbReference type="InterPro" id="IPR050088">
    <property type="entry name" value="IspD/TarI_cytidylyltransf_bact"/>
</dbReference>
<dbReference type="AlphaFoldDB" id="A0AA42C7S5"/>
<evidence type="ECO:0000256" key="1">
    <source>
        <dbReference type="ARBA" id="ARBA00022679"/>
    </source>
</evidence>
<proteinExistence type="inferred from homology"/>
<feature type="site" description="Positions MEP for the nucleophilic attack" evidence="3">
    <location>
        <position position="151"/>
    </location>
</feature>
<comment type="similarity">
    <text evidence="3">Belongs to the IspD/TarI cytidylyltransferase family. IspD subfamily.</text>
</comment>
<dbReference type="PANTHER" id="PTHR32125">
    <property type="entry name" value="2-C-METHYL-D-ERYTHRITOL 4-PHOSPHATE CYTIDYLYLTRANSFERASE, CHLOROPLASTIC"/>
    <property type="match status" value="1"/>
</dbReference>
<comment type="caution">
    <text evidence="4">The sequence shown here is derived from an EMBL/GenBank/DDBJ whole genome shotgun (WGS) entry which is preliminary data.</text>
</comment>
<feature type="site" description="Transition state stabilizer" evidence="3">
    <location>
        <position position="22"/>
    </location>
</feature>
<dbReference type="GO" id="GO:0019288">
    <property type="term" value="P:isopentenyl diphosphate biosynthetic process, methylerythritol 4-phosphate pathway"/>
    <property type="evidence" value="ECO:0007669"/>
    <property type="project" value="UniProtKB-UniRule"/>
</dbReference>
<keyword evidence="5" id="KW-1185">Reference proteome</keyword>
<dbReference type="NCBIfam" id="TIGR00453">
    <property type="entry name" value="ispD"/>
    <property type="match status" value="1"/>
</dbReference>
<dbReference type="Pfam" id="PF01128">
    <property type="entry name" value="IspD"/>
    <property type="match status" value="1"/>
</dbReference>
<dbReference type="InterPro" id="IPR029044">
    <property type="entry name" value="Nucleotide-diphossugar_trans"/>
</dbReference>
<name>A0AA42C7S5_9BACT</name>
<reference evidence="4" key="1">
    <citation type="submission" date="2022-10" db="EMBL/GenBank/DDBJ databases">
        <title>Gaoshiqiia sediminis gen. nov., sp. nov., isolated from coastal sediment.</title>
        <authorList>
            <person name="Yu W.X."/>
            <person name="Mu D.S."/>
            <person name="Du J.Z."/>
            <person name="Liang Y.Q."/>
        </authorList>
    </citation>
    <scope>NUCLEOTIDE SEQUENCE</scope>
    <source>
        <strain evidence="4">A06</strain>
    </source>
</reference>
<evidence type="ECO:0000256" key="2">
    <source>
        <dbReference type="ARBA" id="ARBA00022695"/>
    </source>
</evidence>